<protein>
    <submittedName>
        <fullName evidence="1">Uncharacterized protein</fullName>
    </submittedName>
</protein>
<dbReference type="GeneID" id="95578611"/>
<reference evidence="1" key="1">
    <citation type="submission" date="2022-08" db="EMBL/GenBank/DDBJ databases">
        <authorList>
            <person name="Tian L."/>
        </authorList>
    </citation>
    <scope>NUCLEOTIDE SEQUENCE</scope>
    <source>
        <strain evidence="1">CM253</strain>
        <plasmid evidence="1">unnamed1</plasmid>
    </source>
</reference>
<gene>
    <name evidence="1" type="ORF">NRK68_34305</name>
</gene>
<evidence type="ECO:0000313" key="2">
    <source>
        <dbReference type="Proteomes" id="UP001057738"/>
    </source>
</evidence>
<proteinExistence type="predicted"/>
<organism evidence="1 2">
    <name type="scientific">Streptomyces yangpuensis</name>
    <dbReference type="NCBI Taxonomy" id="1648182"/>
    <lineage>
        <taxon>Bacteria</taxon>
        <taxon>Bacillati</taxon>
        <taxon>Actinomycetota</taxon>
        <taxon>Actinomycetes</taxon>
        <taxon>Kitasatosporales</taxon>
        <taxon>Streptomycetaceae</taxon>
        <taxon>Streptomyces</taxon>
    </lineage>
</organism>
<evidence type="ECO:0000313" key="1">
    <source>
        <dbReference type="EMBL" id="UUY52348.1"/>
    </source>
</evidence>
<accession>A0ABY5Q8L5</accession>
<keyword evidence="1" id="KW-0614">Plasmid</keyword>
<dbReference type="EMBL" id="CP102515">
    <property type="protein sequence ID" value="UUY52348.1"/>
    <property type="molecule type" value="Genomic_DNA"/>
</dbReference>
<sequence length="104" mass="11098">MVDQQRRHLPSAAPLAQLGRLIGGQIPDDVTDTIERLRVQLAALADSRPLAAVEAAARVEKLGTTHLQHAVTSAVRNDASWTAIGNATGTTRQAAHQRFSKVPS</sequence>
<dbReference type="Proteomes" id="UP001057738">
    <property type="component" value="Plasmid unnamed1"/>
</dbReference>
<name>A0ABY5Q8L5_9ACTN</name>
<keyword evidence="2" id="KW-1185">Reference proteome</keyword>
<geneLocation type="plasmid" evidence="1 2">
    <name>unnamed1</name>
</geneLocation>
<dbReference type="RefSeq" id="WP_257858090.1">
    <property type="nucleotide sequence ID" value="NZ_CP102515.1"/>
</dbReference>